<evidence type="ECO:0000256" key="4">
    <source>
        <dbReference type="ARBA" id="ARBA00023136"/>
    </source>
</evidence>
<keyword evidence="3 5" id="KW-1133">Transmembrane helix</keyword>
<reference evidence="7" key="1">
    <citation type="submission" date="2023-07" db="EMBL/GenBank/DDBJ databases">
        <authorList>
            <consortium name="CYATHOMIX"/>
        </authorList>
    </citation>
    <scope>NUCLEOTIDE SEQUENCE</scope>
    <source>
        <strain evidence="7">N/A</strain>
    </source>
</reference>
<dbReference type="Pfam" id="PF00002">
    <property type="entry name" value="7tm_2"/>
    <property type="match status" value="1"/>
</dbReference>
<dbReference type="GO" id="GO:0004930">
    <property type="term" value="F:G protein-coupled receptor activity"/>
    <property type="evidence" value="ECO:0007669"/>
    <property type="project" value="InterPro"/>
</dbReference>
<organism evidence="7 8">
    <name type="scientific">Cylicocyclus nassatus</name>
    <name type="common">Nematode worm</name>
    <dbReference type="NCBI Taxonomy" id="53992"/>
    <lineage>
        <taxon>Eukaryota</taxon>
        <taxon>Metazoa</taxon>
        <taxon>Ecdysozoa</taxon>
        <taxon>Nematoda</taxon>
        <taxon>Chromadorea</taxon>
        <taxon>Rhabditida</taxon>
        <taxon>Rhabditina</taxon>
        <taxon>Rhabditomorpha</taxon>
        <taxon>Strongyloidea</taxon>
        <taxon>Strongylidae</taxon>
        <taxon>Cylicocyclus</taxon>
    </lineage>
</organism>
<evidence type="ECO:0000259" key="6">
    <source>
        <dbReference type="PROSITE" id="PS50261"/>
    </source>
</evidence>
<comment type="subcellular location">
    <subcellularLocation>
        <location evidence="1">Membrane</location>
        <topology evidence="1">Multi-pass membrane protein</topology>
    </subcellularLocation>
</comment>
<dbReference type="Gene3D" id="1.20.1070.10">
    <property type="entry name" value="Rhodopsin 7-helix transmembrane proteins"/>
    <property type="match status" value="1"/>
</dbReference>
<feature type="transmembrane region" description="Helical" evidence="5">
    <location>
        <begin position="27"/>
        <end position="48"/>
    </location>
</feature>
<dbReference type="PROSITE" id="PS50261">
    <property type="entry name" value="G_PROTEIN_RECEP_F2_4"/>
    <property type="match status" value="1"/>
</dbReference>
<dbReference type="GO" id="GO:0005886">
    <property type="term" value="C:plasma membrane"/>
    <property type="evidence" value="ECO:0007669"/>
    <property type="project" value="TreeGrafter"/>
</dbReference>
<dbReference type="EMBL" id="CATQJL010000316">
    <property type="protein sequence ID" value="CAJ0608249.1"/>
    <property type="molecule type" value="Genomic_DNA"/>
</dbReference>
<dbReference type="PANTHER" id="PTHR12011:SF347">
    <property type="entry name" value="FI21270P1-RELATED"/>
    <property type="match status" value="1"/>
</dbReference>
<feature type="transmembrane region" description="Helical" evidence="5">
    <location>
        <begin position="113"/>
        <end position="132"/>
    </location>
</feature>
<evidence type="ECO:0000313" key="8">
    <source>
        <dbReference type="Proteomes" id="UP001176961"/>
    </source>
</evidence>
<feature type="transmembrane region" description="Helical" evidence="5">
    <location>
        <begin position="165"/>
        <end position="183"/>
    </location>
</feature>
<accession>A0AA36HDS7</accession>
<dbReference type="PANTHER" id="PTHR12011">
    <property type="entry name" value="ADHESION G-PROTEIN COUPLED RECEPTOR"/>
    <property type="match status" value="1"/>
</dbReference>
<proteinExistence type="predicted"/>
<dbReference type="GO" id="GO:0007166">
    <property type="term" value="P:cell surface receptor signaling pathway"/>
    <property type="evidence" value="ECO:0007669"/>
    <property type="project" value="InterPro"/>
</dbReference>
<evidence type="ECO:0000256" key="3">
    <source>
        <dbReference type="ARBA" id="ARBA00022989"/>
    </source>
</evidence>
<dbReference type="InterPro" id="IPR000832">
    <property type="entry name" value="GPCR_2_secretin-like"/>
</dbReference>
<comment type="caution">
    <text evidence="7">The sequence shown here is derived from an EMBL/GenBank/DDBJ whole genome shotgun (WGS) entry which is preliminary data.</text>
</comment>
<feature type="domain" description="G-protein coupled receptors family 2 profile 2" evidence="6">
    <location>
        <begin position="1"/>
        <end position="162"/>
    </location>
</feature>
<sequence length="199" mass="23101">MFCWMLVEGYQLYLSLIQVFDSNKTRILPYCLFSYGFPAVVVGVIFSWDGYEPDQKCFGAMPSSQADLALFVPDFIIILTNVIILVIALRVLLTVNSRDRSRKDRLFRWLKGFATLLCLLGVTHLFYFLWLLHLWDDVFEWMHVVFNSLQALAVVFDVFDLKETFSGSVCLLLVEVLFTLIDVQRWKLQTQTLLTMGTM</sequence>
<evidence type="ECO:0000256" key="5">
    <source>
        <dbReference type="SAM" id="Phobius"/>
    </source>
</evidence>
<keyword evidence="4 5" id="KW-0472">Membrane</keyword>
<dbReference type="InterPro" id="IPR017981">
    <property type="entry name" value="GPCR_2-like_7TM"/>
</dbReference>
<name>A0AA36HDS7_CYLNA</name>
<feature type="transmembrane region" description="Helical" evidence="5">
    <location>
        <begin position="68"/>
        <end position="93"/>
    </location>
</feature>
<dbReference type="AlphaFoldDB" id="A0AA36HDS7"/>
<evidence type="ECO:0000256" key="2">
    <source>
        <dbReference type="ARBA" id="ARBA00022692"/>
    </source>
</evidence>
<evidence type="ECO:0000256" key="1">
    <source>
        <dbReference type="ARBA" id="ARBA00004141"/>
    </source>
</evidence>
<evidence type="ECO:0000313" key="7">
    <source>
        <dbReference type="EMBL" id="CAJ0608249.1"/>
    </source>
</evidence>
<keyword evidence="8" id="KW-1185">Reference proteome</keyword>
<protein>
    <recommendedName>
        <fullName evidence="6">G-protein coupled receptors family 2 profile 2 domain-containing protein</fullName>
    </recommendedName>
</protein>
<keyword evidence="2 5" id="KW-0812">Transmembrane</keyword>
<gene>
    <name evidence="7" type="ORF">CYNAS_LOCUS20232</name>
</gene>
<dbReference type="Proteomes" id="UP001176961">
    <property type="component" value="Unassembled WGS sequence"/>
</dbReference>